<feature type="compositionally biased region" description="Acidic residues" evidence="2">
    <location>
        <begin position="501"/>
        <end position="511"/>
    </location>
</feature>
<feature type="compositionally biased region" description="Gly residues" evidence="2">
    <location>
        <begin position="1029"/>
        <end position="1040"/>
    </location>
</feature>
<keyword evidence="1" id="KW-0175">Coiled coil</keyword>
<dbReference type="InterPro" id="IPR029058">
    <property type="entry name" value="AB_hydrolase_fold"/>
</dbReference>
<evidence type="ECO:0000313" key="4">
    <source>
        <dbReference type="Proteomes" id="UP000241890"/>
    </source>
</evidence>
<protein>
    <submittedName>
        <fullName evidence="3">Uncharacterized protein</fullName>
    </submittedName>
</protein>
<feature type="region of interest" description="Disordered" evidence="2">
    <location>
        <begin position="1953"/>
        <end position="1981"/>
    </location>
</feature>
<feature type="region of interest" description="Disordered" evidence="2">
    <location>
        <begin position="1"/>
        <end position="22"/>
    </location>
</feature>
<feature type="compositionally biased region" description="Acidic residues" evidence="2">
    <location>
        <begin position="541"/>
        <end position="554"/>
    </location>
</feature>
<feature type="compositionally biased region" description="Basic and acidic residues" evidence="2">
    <location>
        <begin position="1754"/>
        <end position="1764"/>
    </location>
</feature>
<dbReference type="Gene3D" id="1.20.5.190">
    <property type="match status" value="1"/>
</dbReference>
<keyword evidence="4" id="KW-1185">Reference proteome</keyword>
<feature type="region of interest" description="Disordered" evidence="2">
    <location>
        <begin position="989"/>
        <end position="1042"/>
    </location>
</feature>
<dbReference type="Gene3D" id="3.40.50.1820">
    <property type="entry name" value="alpha/beta hydrolase"/>
    <property type="match status" value="1"/>
</dbReference>
<dbReference type="InterPro" id="IPR000048">
    <property type="entry name" value="IQ_motif_EF-hand-BS"/>
</dbReference>
<gene>
    <name evidence="3" type="ORF">FCC1311_009502</name>
</gene>
<dbReference type="OrthoDB" id="70856at2759"/>
<dbReference type="Proteomes" id="UP000241890">
    <property type="component" value="Unassembled WGS sequence"/>
</dbReference>
<feature type="compositionally biased region" description="Low complexity" evidence="2">
    <location>
        <begin position="190"/>
        <end position="200"/>
    </location>
</feature>
<reference evidence="3 4" key="1">
    <citation type="submission" date="2017-12" db="EMBL/GenBank/DDBJ databases">
        <title>Sequencing, de novo assembly and annotation of complete genome of a new Thraustochytrid species, strain FCC1311.</title>
        <authorList>
            <person name="Sedici K."/>
            <person name="Godart F."/>
            <person name="Aiese Cigliano R."/>
            <person name="Sanseverino W."/>
            <person name="Barakat M."/>
            <person name="Ortet P."/>
            <person name="Marechal E."/>
            <person name="Cagnac O."/>
            <person name="Amato A."/>
        </authorList>
    </citation>
    <scope>NUCLEOTIDE SEQUENCE [LARGE SCALE GENOMIC DNA]</scope>
</reference>
<name>A0A2R5G159_9STRA</name>
<feature type="region of interest" description="Disordered" evidence="2">
    <location>
        <begin position="178"/>
        <end position="203"/>
    </location>
</feature>
<feature type="coiled-coil region" evidence="1">
    <location>
        <begin position="1467"/>
        <end position="1527"/>
    </location>
</feature>
<feature type="region of interest" description="Disordered" evidence="2">
    <location>
        <begin position="474"/>
        <end position="585"/>
    </location>
</feature>
<evidence type="ECO:0000256" key="2">
    <source>
        <dbReference type="SAM" id="MobiDB-lite"/>
    </source>
</evidence>
<feature type="coiled-coil region" evidence="1">
    <location>
        <begin position="2091"/>
        <end position="2125"/>
    </location>
</feature>
<feature type="compositionally biased region" description="Acidic residues" evidence="2">
    <location>
        <begin position="1725"/>
        <end position="1748"/>
    </location>
</feature>
<feature type="region of interest" description="Disordered" evidence="2">
    <location>
        <begin position="2222"/>
        <end position="2245"/>
    </location>
</feature>
<dbReference type="Pfam" id="PF00612">
    <property type="entry name" value="IQ"/>
    <property type="match status" value="2"/>
</dbReference>
<dbReference type="SMART" id="SM00015">
    <property type="entry name" value="IQ"/>
    <property type="match status" value="2"/>
</dbReference>
<feature type="coiled-coil region" evidence="1">
    <location>
        <begin position="834"/>
        <end position="896"/>
    </location>
</feature>
<feature type="compositionally biased region" description="Basic residues" evidence="2">
    <location>
        <begin position="517"/>
        <end position="534"/>
    </location>
</feature>
<dbReference type="InParanoid" id="A0A2R5G159"/>
<organism evidence="3 4">
    <name type="scientific">Hondaea fermentalgiana</name>
    <dbReference type="NCBI Taxonomy" id="2315210"/>
    <lineage>
        <taxon>Eukaryota</taxon>
        <taxon>Sar</taxon>
        <taxon>Stramenopiles</taxon>
        <taxon>Bigyra</taxon>
        <taxon>Labyrinthulomycetes</taxon>
        <taxon>Thraustochytrida</taxon>
        <taxon>Thraustochytriidae</taxon>
        <taxon>Hondaea</taxon>
    </lineage>
</organism>
<dbReference type="EMBL" id="BEYU01000008">
    <property type="protein sequence ID" value="GBG24732.1"/>
    <property type="molecule type" value="Genomic_DNA"/>
</dbReference>
<feature type="region of interest" description="Disordered" evidence="2">
    <location>
        <begin position="1715"/>
        <end position="1776"/>
    </location>
</feature>
<accession>A0A2R5G159</accession>
<feature type="compositionally biased region" description="Basic and acidic residues" evidence="2">
    <location>
        <begin position="571"/>
        <end position="585"/>
    </location>
</feature>
<comment type="caution">
    <text evidence="3">The sequence shown here is derived from an EMBL/GenBank/DDBJ whole genome shotgun (WGS) entry which is preliminary data.</text>
</comment>
<sequence length="2245" mass="254612">MKAQRARGADSGGSSEGDDGKEHFPCAIPDTLLYESGAPRKLMRADAASGDATFELLAMDDPRVLLDVVLKMSTTYNQCLIWYTSGECEELSVTRLFEVFSSLEWQRQIVCVQGYTPPTKHLVPLDYPMFSLCSDPDLVQVLDRLTNFLNTWSPQHTIKGLTARFALYQEDDHAARTKAGFPSNGRVEDANGASAAGNSKAEADANSSGGLDLSFEDYAQVYSSTVRDLVDIVLVEDCLEPFPELRDFARTTAQKGLRVILVSLFKDTRPAAIPPSNVLLSNWLHRLMDHLGVGKGRKRPWVLAGVGVGANVAMHMAAYRKCTNLQAVVSVNGFAHVDRTLLRASRSSLAEEVHPEASRILASLRTEFLDLRSALHLLRVPMVLVQSTESRLVLPMHVETILNTRGAPRTISSSLRDCIRHQDQVQNHVMWLKAGHNVWSSRQDFMSNLFDQIYGILRNINDIQLIAEKQEQEIASPAGPEAPTKDSEEAVTTPSQVIEESPQEDDADGLAELDRTHSRRHRSQRRRKGRHHNKSNTDSSSESDDDEDEDDEDLSTQAGAQRRGKARARSRSRDTIERERAEREALRQKEAKRLRMELFWKNRPTEAEERSMMMDADSFSKDLRRTWREEQRWIKQQALVKERLEELQKARDTDKAREEDQVKRKLERDKTKRYLTRQVLLDDDAEAAINALEDGMETTAVLGSSVSGASKIRLDFIRIAQRQALDIEHSQALLAKIKDTQAQRDTSAKRVAELERAIILLRATAHVGARGKASRQRMRKAEQASAELGDVVKSRDETVSLVHAINVKLKDMQSDISKVNSRIQTDAIILQRRANEMDDMVARLTGLLQELDEENASLRVRRKEAVRQHHSITGLHEIAQARLQDIEDELERCRHIDTKYCDSSIWQAGVMQRIRTSELINYLTSERLTIAERIEYMAEEVTSQEESITRVDSRLAQLQRDRANVVAQRKFISGALVLFRSGEIKRKAQADYQQQQEEQANKEKLQSGALNGDDEYQDDLVFSSSKGKSAGGDRNGGAGKKAGFTRQTFHADLASEVRRKPPMARTQDEREWIALDMCINRYSELYEEEDVHNYRHYRPTELTDEIIDVLYELPEELNLALPFIRSVAQMRAYQLIQRFSFGNDPDELLRLDRVNARLRRKGEKQYRVFNSAEHYRLTLQEEDRLEADDDKTAVLLRDSWTRLYHVDEQVLNFRQGRVHSFFMPHDLVVIQLVVHVVYKGGFDERGYANGRLSAALYLNETIPIGVCSQSHEVSLSASDAMGRFTLIHDPEEDGIPLQHGRYQVVVGAASLTQYSITVLAETCKSIKSVEFDARSEALALHDRLIEIDEATEHLTVSLYLSERKLSLVAGIVKDAEARCESLENEMAMIARVLLKRREREELGPGFTPEKGQDEEDFEIDEETLKKCTAKNLSKLEREFDKWVRLAASRRTEHHDCRRGTADMANAKRELREEKATKTSRLAALKRMGMVTEEEIALGVASRTAKLSAAAERDRQNAQTAIENILSEQSNADACWSDAYLILHPESAIRAGDPDPSLQAPEGTCNREDLLALMFTETETLQGPKAIIMHHLLRERAHPLERGCLVEPMLREPRMLRHEKLTFDVKAAEVVTDVDRRCRLVLVELERANESKDAFMDSSVLHSSEQRFPIRILRKELNRELDRLLLLQVKEQETFILKELRRKERDSLILAQATKEDDLAELMSSSDEEDEEEEEDDGDENDEGDDGDNEIGNAKARERQSKDDGNASDDDGDPDSTAARINAAKAKAAAERAFCQACNTSPCSYEPPVDLVKTEERKMELRKELEAVRRIDVNVKFVESTVARSVKQGGNSRMLRTDLLRELDAELISLERKIRLQIVDEELHMACASKSAFVETKALHGYKQVQWTQNVVLALENERGRLLGGEVVEELIDGVLDFMLEGWIFGERDSEVFKPATGDHDNEDNAGSTREPPAEKWASISRSVARRERRQKAVDMKADVKHQLDETENVLRFGIFTMTLMYFRAMTLLRKSRFDGRHGPGSHHRRRGANSIGMDAAAIAAERQRMQSTAAHVAGRKRAMDFAMEKASAGEKVRHARVEKRLEDERAKLQKRAQQARREATAAIKIQSVARGHLGRRAAVAWAARRLQIIALENLREAAAIALQRVFRGFQARKIAEDRRFELAEFVAAIRAAEAKEEEEEFFRQNPLQRIIHNARRLLRASRSPKPGIMDEGDDAILDPDPPGHF</sequence>
<dbReference type="PROSITE" id="PS50096">
    <property type="entry name" value="IQ"/>
    <property type="match status" value="2"/>
</dbReference>
<proteinExistence type="predicted"/>
<evidence type="ECO:0000313" key="3">
    <source>
        <dbReference type="EMBL" id="GBG24732.1"/>
    </source>
</evidence>
<evidence type="ECO:0000256" key="1">
    <source>
        <dbReference type="SAM" id="Coils"/>
    </source>
</evidence>
<dbReference type="SUPFAM" id="SSF53474">
    <property type="entry name" value="alpha/beta-Hydrolases"/>
    <property type="match status" value="1"/>
</dbReference>